<keyword evidence="2 4" id="KW-0378">Hydrolase</keyword>
<sequence length="105" mass="11597">MKLTPIEQEKLQLFLAGELASKRRERGVKLNYPEATAILSCFVMEGARDGKSVQQLMDEGKDVLSADEVMDGVIEMLDTVQVEATFPDGVKLVTLHHPIKTGVIK</sequence>
<dbReference type="InterPro" id="IPR002026">
    <property type="entry name" value="Urease_gamma/gamma-beta_su"/>
</dbReference>
<evidence type="ECO:0000313" key="6">
    <source>
        <dbReference type="EMBL" id="QQK81162.1"/>
    </source>
</evidence>
<dbReference type="RefSeq" id="WP_200085593.1">
    <property type="nucleotide sequence ID" value="NZ_CP054706.1"/>
</dbReference>
<evidence type="ECO:0000256" key="1">
    <source>
        <dbReference type="ARBA" id="ARBA00022490"/>
    </source>
</evidence>
<keyword evidence="7" id="KW-1185">Reference proteome</keyword>
<protein>
    <recommendedName>
        <fullName evidence="4 5">Urease subunit gamma</fullName>
        <ecNumber evidence="4 5">3.5.1.5</ecNumber>
    </recommendedName>
    <alternativeName>
        <fullName evidence="4">Urea amidohydrolase subunit gamma</fullName>
    </alternativeName>
</protein>
<comment type="similarity">
    <text evidence="4 5">Belongs to the urease gamma subunit family.</text>
</comment>
<dbReference type="GO" id="GO:0016151">
    <property type="term" value="F:nickel cation binding"/>
    <property type="evidence" value="ECO:0007669"/>
    <property type="project" value="InterPro"/>
</dbReference>
<evidence type="ECO:0000256" key="4">
    <source>
        <dbReference type="HAMAP-Rule" id="MF_00739"/>
    </source>
</evidence>
<dbReference type="PIRSF" id="PIRSF001223">
    <property type="entry name" value="Urease_gamma"/>
    <property type="match status" value="1"/>
</dbReference>
<dbReference type="GO" id="GO:0043419">
    <property type="term" value="P:urea catabolic process"/>
    <property type="evidence" value="ECO:0007669"/>
    <property type="project" value="UniProtKB-UniRule"/>
</dbReference>
<reference evidence="6 7" key="1">
    <citation type="submission" date="2020-06" db="EMBL/GenBank/DDBJ databases">
        <title>Genomic analysis of Salicibibacter sp. NKC21-4.</title>
        <authorList>
            <person name="Oh Y.J."/>
        </authorList>
    </citation>
    <scope>NUCLEOTIDE SEQUENCE [LARGE SCALE GENOMIC DNA]</scope>
    <source>
        <strain evidence="6 7">NKC21-4</strain>
    </source>
</reference>
<dbReference type="UniPathway" id="UPA00258">
    <property type="reaction ID" value="UER00370"/>
</dbReference>
<dbReference type="NCBIfam" id="NF009712">
    <property type="entry name" value="PRK13241.1"/>
    <property type="match status" value="1"/>
</dbReference>
<dbReference type="Proteomes" id="UP000595349">
    <property type="component" value="Chromosome"/>
</dbReference>
<evidence type="ECO:0000256" key="2">
    <source>
        <dbReference type="ARBA" id="ARBA00022801"/>
    </source>
</evidence>
<dbReference type="SUPFAM" id="SSF54111">
    <property type="entry name" value="Urease, gamma-subunit"/>
    <property type="match status" value="1"/>
</dbReference>
<dbReference type="InterPro" id="IPR036463">
    <property type="entry name" value="Urease_gamma_sf"/>
</dbReference>
<name>A0A7T6ZDB6_9BACI</name>
<organism evidence="6 7">
    <name type="scientific">Salicibibacter cibi</name>
    <dbReference type="NCBI Taxonomy" id="2743001"/>
    <lineage>
        <taxon>Bacteria</taxon>
        <taxon>Bacillati</taxon>
        <taxon>Bacillota</taxon>
        <taxon>Bacilli</taxon>
        <taxon>Bacillales</taxon>
        <taxon>Bacillaceae</taxon>
        <taxon>Salicibibacter</taxon>
    </lineage>
</organism>
<evidence type="ECO:0000256" key="3">
    <source>
        <dbReference type="ARBA" id="ARBA00047778"/>
    </source>
</evidence>
<dbReference type="InterPro" id="IPR012010">
    <property type="entry name" value="Urease_gamma"/>
</dbReference>
<dbReference type="PANTHER" id="PTHR33569">
    <property type="entry name" value="UREASE"/>
    <property type="match status" value="1"/>
</dbReference>
<dbReference type="CDD" id="cd00390">
    <property type="entry name" value="Urease_gamma"/>
    <property type="match status" value="1"/>
</dbReference>
<dbReference type="Pfam" id="PF00547">
    <property type="entry name" value="Urease_gamma"/>
    <property type="match status" value="1"/>
</dbReference>
<dbReference type="PANTHER" id="PTHR33569:SF1">
    <property type="entry name" value="UREASE"/>
    <property type="match status" value="1"/>
</dbReference>
<evidence type="ECO:0000256" key="5">
    <source>
        <dbReference type="RuleBase" id="RU003850"/>
    </source>
</evidence>
<dbReference type="EMBL" id="CP054706">
    <property type="protein sequence ID" value="QQK81162.1"/>
    <property type="molecule type" value="Genomic_DNA"/>
</dbReference>
<proteinExistence type="inferred from homology"/>
<dbReference type="GO" id="GO:0005737">
    <property type="term" value="C:cytoplasm"/>
    <property type="evidence" value="ECO:0007669"/>
    <property type="project" value="UniProtKB-SubCell"/>
</dbReference>
<evidence type="ECO:0000313" key="7">
    <source>
        <dbReference type="Proteomes" id="UP000595349"/>
    </source>
</evidence>
<dbReference type="AlphaFoldDB" id="A0A7T6ZDB6"/>
<dbReference type="NCBIfam" id="TIGR00193">
    <property type="entry name" value="urease_gam"/>
    <property type="match status" value="1"/>
</dbReference>
<comment type="pathway">
    <text evidence="4">Nitrogen metabolism; urea degradation; CO(2) and NH(3) from urea (urease route): step 1/1.</text>
</comment>
<comment type="subunit">
    <text evidence="4">Heterotrimer of UreA (gamma), UreB (beta) and UreC (alpha) subunits. Three heterotrimers associate to form the active enzyme.</text>
</comment>
<dbReference type="HAMAP" id="MF_00739">
    <property type="entry name" value="Urease_gamma"/>
    <property type="match status" value="1"/>
</dbReference>
<dbReference type="EC" id="3.5.1.5" evidence="4 5"/>
<gene>
    <name evidence="4 6" type="primary">ureA</name>
    <name evidence="6" type="ORF">HUG20_15480</name>
</gene>
<dbReference type="KEGG" id="scib:HUG20_15480"/>
<dbReference type="Gene3D" id="3.30.280.10">
    <property type="entry name" value="Urease, gamma-like subunit"/>
    <property type="match status" value="1"/>
</dbReference>
<comment type="subcellular location">
    <subcellularLocation>
        <location evidence="4 5">Cytoplasm</location>
    </subcellularLocation>
</comment>
<accession>A0A7T6ZDB6</accession>
<dbReference type="InterPro" id="IPR050069">
    <property type="entry name" value="Urease_subunit"/>
</dbReference>
<comment type="catalytic activity">
    <reaction evidence="3 4 5">
        <text>urea + 2 H2O + H(+) = hydrogencarbonate + 2 NH4(+)</text>
        <dbReference type="Rhea" id="RHEA:20557"/>
        <dbReference type="ChEBI" id="CHEBI:15377"/>
        <dbReference type="ChEBI" id="CHEBI:15378"/>
        <dbReference type="ChEBI" id="CHEBI:16199"/>
        <dbReference type="ChEBI" id="CHEBI:17544"/>
        <dbReference type="ChEBI" id="CHEBI:28938"/>
        <dbReference type="EC" id="3.5.1.5"/>
    </reaction>
</comment>
<dbReference type="GO" id="GO:0009039">
    <property type="term" value="F:urease activity"/>
    <property type="evidence" value="ECO:0007669"/>
    <property type="project" value="UniProtKB-UniRule"/>
</dbReference>
<keyword evidence="1 4" id="KW-0963">Cytoplasm</keyword>